<dbReference type="GO" id="GO:0004674">
    <property type="term" value="F:protein serine/threonine kinase activity"/>
    <property type="evidence" value="ECO:0007669"/>
    <property type="project" value="UniProtKB-KW"/>
</dbReference>
<keyword evidence="6" id="KW-0067">ATP-binding</keyword>
<comment type="caution">
    <text evidence="10">The sequence shown here is derived from an EMBL/GenBank/DDBJ whole genome shotgun (WGS) entry which is preliminary data.</text>
</comment>
<evidence type="ECO:0000313" key="11">
    <source>
        <dbReference type="EMBL" id="CAE8668877.1"/>
    </source>
</evidence>
<dbReference type="InterPro" id="IPR011009">
    <property type="entry name" value="Kinase-like_dom_sf"/>
</dbReference>
<dbReference type="PANTHER" id="PTHR48012">
    <property type="entry name" value="STERILE20-LIKE KINASE, ISOFORM B-RELATED"/>
    <property type="match status" value="1"/>
</dbReference>
<dbReference type="InterPro" id="IPR008271">
    <property type="entry name" value="Ser/Thr_kinase_AS"/>
</dbReference>
<dbReference type="GO" id="GO:0005524">
    <property type="term" value="F:ATP binding"/>
    <property type="evidence" value="ECO:0007669"/>
    <property type="project" value="UniProtKB-KW"/>
</dbReference>
<evidence type="ECO:0000256" key="2">
    <source>
        <dbReference type="ARBA" id="ARBA00022527"/>
    </source>
</evidence>
<dbReference type="Pfam" id="PF00069">
    <property type="entry name" value="Pkinase"/>
    <property type="match status" value="1"/>
</dbReference>
<proteinExistence type="inferred from homology"/>
<evidence type="ECO:0000313" key="10">
    <source>
        <dbReference type="EMBL" id="CAE8593683.1"/>
    </source>
</evidence>
<keyword evidence="2" id="KW-0723">Serine/threonine-protein kinase</keyword>
<evidence type="ECO:0000256" key="5">
    <source>
        <dbReference type="ARBA" id="ARBA00022777"/>
    </source>
</evidence>
<evidence type="ECO:0000256" key="7">
    <source>
        <dbReference type="ARBA" id="ARBA00047899"/>
    </source>
</evidence>
<accession>A0A813E7V5</accession>
<keyword evidence="3" id="KW-0808">Transferase</keyword>
<dbReference type="EMBL" id="CAJNNW010022130">
    <property type="protein sequence ID" value="CAE8668877.1"/>
    <property type="molecule type" value="Genomic_DNA"/>
</dbReference>
<dbReference type="Proteomes" id="UP000626109">
    <property type="component" value="Unassembled WGS sequence"/>
</dbReference>
<keyword evidence="4" id="KW-0547">Nucleotide-binding</keyword>
<dbReference type="OrthoDB" id="339325at2759"/>
<dbReference type="PANTHER" id="PTHR48012:SF10">
    <property type="entry name" value="FI20177P1"/>
    <property type="match status" value="1"/>
</dbReference>
<evidence type="ECO:0000313" key="12">
    <source>
        <dbReference type="Proteomes" id="UP000654075"/>
    </source>
</evidence>
<dbReference type="Gene3D" id="1.10.510.10">
    <property type="entry name" value="Transferase(Phosphotransferase) domain 1"/>
    <property type="match status" value="1"/>
</dbReference>
<evidence type="ECO:0000256" key="4">
    <source>
        <dbReference type="ARBA" id="ARBA00022741"/>
    </source>
</evidence>
<evidence type="ECO:0000256" key="3">
    <source>
        <dbReference type="ARBA" id="ARBA00022679"/>
    </source>
</evidence>
<dbReference type="InterPro" id="IPR050629">
    <property type="entry name" value="STE20/SPS1-PAK"/>
</dbReference>
<comment type="similarity">
    <text evidence="1">Belongs to the protein kinase superfamily. STE Ser/Thr protein kinase family. STE20 subfamily.</text>
</comment>
<sequence length="175" mass="19462">ALHGSEAKGKALSEAKRRTLILQMTEGVAFLHGQRPPFVHRDLKSANVVLDAECNAKLCDFGLTESMDKTHMSRKEAEAGSPRYMAPEFFDARCKLTEKIDIWALGCLAVEVLINRVPQEDCANMQQVATKLLITQQPPFEATWAQGFHPDVQRLILACFVRDASVRPTAALILE</sequence>
<dbReference type="AlphaFoldDB" id="A0A813E7V5"/>
<dbReference type="SUPFAM" id="SSF56112">
    <property type="entry name" value="Protein kinase-like (PK-like)"/>
    <property type="match status" value="1"/>
</dbReference>
<dbReference type="SMART" id="SM00220">
    <property type="entry name" value="S_TKc"/>
    <property type="match status" value="1"/>
</dbReference>
<feature type="non-terminal residue" evidence="10">
    <location>
        <position position="175"/>
    </location>
</feature>
<dbReference type="PROSITE" id="PS00108">
    <property type="entry name" value="PROTEIN_KINASE_ST"/>
    <property type="match status" value="1"/>
</dbReference>
<protein>
    <recommendedName>
        <fullName evidence="9">Protein kinase domain-containing protein</fullName>
    </recommendedName>
</protein>
<comment type="catalytic activity">
    <reaction evidence="7">
        <text>L-threonyl-[protein] + ATP = O-phospho-L-threonyl-[protein] + ADP + H(+)</text>
        <dbReference type="Rhea" id="RHEA:46608"/>
        <dbReference type="Rhea" id="RHEA-COMP:11060"/>
        <dbReference type="Rhea" id="RHEA-COMP:11605"/>
        <dbReference type="ChEBI" id="CHEBI:15378"/>
        <dbReference type="ChEBI" id="CHEBI:30013"/>
        <dbReference type="ChEBI" id="CHEBI:30616"/>
        <dbReference type="ChEBI" id="CHEBI:61977"/>
        <dbReference type="ChEBI" id="CHEBI:456216"/>
        <dbReference type="EC" id="2.7.11.1"/>
    </reaction>
</comment>
<evidence type="ECO:0000256" key="1">
    <source>
        <dbReference type="ARBA" id="ARBA00008874"/>
    </source>
</evidence>
<gene>
    <name evidence="10" type="ORF">PGLA1383_LOCUS12276</name>
    <name evidence="11" type="ORF">PGLA2088_LOCUS17051</name>
</gene>
<dbReference type="PROSITE" id="PS50011">
    <property type="entry name" value="PROTEIN_KINASE_DOM"/>
    <property type="match status" value="1"/>
</dbReference>
<feature type="domain" description="Protein kinase" evidence="9">
    <location>
        <begin position="1"/>
        <end position="175"/>
    </location>
</feature>
<evidence type="ECO:0000259" key="9">
    <source>
        <dbReference type="PROSITE" id="PS50011"/>
    </source>
</evidence>
<evidence type="ECO:0000256" key="8">
    <source>
        <dbReference type="ARBA" id="ARBA00048679"/>
    </source>
</evidence>
<dbReference type="InterPro" id="IPR000719">
    <property type="entry name" value="Prot_kinase_dom"/>
</dbReference>
<comment type="catalytic activity">
    <reaction evidence="8">
        <text>L-seryl-[protein] + ATP = O-phospho-L-seryl-[protein] + ADP + H(+)</text>
        <dbReference type="Rhea" id="RHEA:17989"/>
        <dbReference type="Rhea" id="RHEA-COMP:9863"/>
        <dbReference type="Rhea" id="RHEA-COMP:11604"/>
        <dbReference type="ChEBI" id="CHEBI:15378"/>
        <dbReference type="ChEBI" id="CHEBI:29999"/>
        <dbReference type="ChEBI" id="CHEBI:30616"/>
        <dbReference type="ChEBI" id="CHEBI:83421"/>
        <dbReference type="ChEBI" id="CHEBI:456216"/>
        <dbReference type="EC" id="2.7.11.1"/>
    </reaction>
</comment>
<feature type="non-terminal residue" evidence="10">
    <location>
        <position position="1"/>
    </location>
</feature>
<keyword evidence="12" id="KW-1185">Reference proteome</keyword>
<dbReference type="EMBL" id="CAJNNV010006487">
    <property type="protein sequence ID" value="CAE8593683.1"/>
    <property type="molecule type" value="Genomic_DNA"/>
</dbReference>
<name>A0A813E7V5_POLGL</name>
<keyword evidence="5" id="KW-0418">Kinase</keyword>
<dbReference type="OMA" id="ICWELEC"/>
<organism evidence="10 12">
    <name type="scientific">Polarella glacialis</name>
    <name type="common">Dinoflagellate</name>
    <dbReference type="NCBI Taxonomy" id="89957"/>
    <lineage>
        <taxon>Eukaryota</taxon>
        <taxon>Sar</taxon>
        <taxon>Alveolata</taxon>
        <taxon>Dinophyceae</taxon>
        <taxon>Suessiales</taxon>
        <taxon>Suessiaceae</taxon>
        <taxon>Polarella</taxon>
    </lineage>
</organism>
<dbReference type="GO" id="GO:0005737">
    <property type="term" value="C:cytoplasm"/>
    <property type="evidence" value="ECO:0007669"/>
    <property type="project" value="TreeGrafter"/>
</dbReference>
<reference evidence="10" key="1">
    <citation type="submission" date="2021-02" db="EMBL/GenBank/DDBJ databases">
        <authorList>
            <person name="Dougan E. K."/>
            <person name="Rhodes N."/>
            <person name="Thang M."/>
            <person name="Chan C."/>
        </authorList>
    </citation>
    <scope>NUCLEOTIDE SEQUENCE</scope>
</reference>
<evidence type="ECO:0000256" key="6">
    <source>
        <dbReference type="ARBA" id="ARBA00022840"/>
    </source>
</evidence>
<dbReference type="Proteomes" id="UP000654075">
    <property type="component" value="Unassembled WGS sequence"/>
</dbReference>